<dbReference type="PANTHER" id="PTHR11709">
    <property type="entry name" value="MULTI-COPPER OXIDASE"/>
    <property type="match status" value="1"/>
</dbReference>
<sequence>MLRVTIVMGMMVAVVAVLYLTPLPEGTFLSCDRPCHDLDWPMICRIKIQIENKRPCKDCSFNNDTSSEIIAVNGQSPGPAIQICQNDILVVDVVNKMPGHSLTIHWRGQANVEAPFMDGVPLVTQCPIFSYTTFQYKFRVTSPGTHLYQAFSDSELNRGLFGALIVRQAEKNDLQRKYYDVDSRNHIIMISERDSKVLVNGKGSSEVTKFTVKRNKRYRFRVAFAGSNSGCPVTLTVDNHLIKVIALDGNLVFPTEVTSVVLTKGERLDFVLKTDQKIKRHYVRVKSCLGEGLALLNYELGDTTPTEKPQKREKEGRVLDTSLCHSQIGKVCLSDLNFVEKMPETVKTAPKTVYLSLGSQIVNVSGNFGSRVFGVNNLTFTYPSSPLLTQLDRVAMNSVCDGRNVPEKCVGKEVCECVHVEHIPLRAVAEIVLINQDASQEEHIFHLHGYRFYVVGFRHFENAPSTDEIKLLDQENTLFQRNFNNPAIKDTIRIPKNSVVALRFLADNPGFWMLRDEGSRGWTRGLDIVLQVGEPSDMVSTPTDFPTCGNYIGPDFFLM</sequence>
<gene>
    <name evidence="9" type="primary">AUGUSTUS-3.0.2_15880</name>
    <name evidence="9" type="ORF">TcasGA2_TC015880</name>
</gene>
<dbReference type="Pfam" id="PF00394">
    <property type="entry name" value="Cu-oxidase"/>
    <property type="match status" value="1"/>
</dbReference>
<dbReference type="STRING" id="7070.D2CG53"/>
<evidence type="ECO:0000313" key="10">
    <source>
        <dbReference type="Proteomes" id="UP000007266"/>
    </source>
</evidence>
<keyword evidence="10" id="KW-1185">Reference proteome</keyword>
<feature type="domain" description="Plastocyanin-like" evidence="7">
    <location>
        <begin position="384"/>
        <end position="515"/>
    </location>
</feature>
<keyword evidence="3" id="KW-0560">Oxidoreductase</keyword>
<dbReference type="GO" id="GO:0016491">
    <property type="term" value="F:oxidoreductase activity"/>
    <property type="evidence" value="ECO:0000318"/>
    <property type="project" value="GO_Central"/>
</dbReference>
<protein>
    <submittedName>
        <fullName evidence="9">L-ascorbate oxidase-like Protein</fullName>
    </submittedName>
</protein>
<feature type="domain" description="Plastocyanin-like" evidence="8">
    <location>
        <begin position="58"/>
        <end position="170"/>
    </location>
</feature>
<proteinExistence type="inferred from homology"/>
<dbReference type="eggNOG" id="KOG1263">
    <property type="taxonomic scope" value="Eukaryota"/>
</dbReference>
<dbReference type="InParanoid" id="D2CG53"/>
<evidence type="ECO:0000259" key="8">
    <source>
        <dbReference type="Pfam" id="PF07732"/>
    </source>
</evidence>
<organism evidence="9 10">
    <name type="scientific">Tribolium castaneum</name>
    <name type="common">Red flour beetle</name>
    <dbReference type="NCBI Taxonomy" id="7070"/>
    <lineage>
        <taxon>Eukaryota</taxon>
        <taxon>Metazoa</taxon>
        <taxon>Ecdysozoa</taxon>
        <taxon>Arthropoda</taxon>
        <taxon>Hexapoda</taxon>
        <taxon>Insecta</taxon>
        <taxon>Pterygota</taxon>
        <taxon>Neoptera</taxon>
        <taxon>Endopterygota</taxon>
        <taxon>Coleoptera</taxon>
        <taxon>Polyphaga</taxon>
        <taxon>Cucujiformia</taxon>
        <taxon>Tenebrionidae</taxon>
        <taxon>Tenebrionidae incertae sedis</taxon>
        <taxon>Tribolium</taxon>
    </lineage>
</organism>
<name>D2CG53_TRICA</name>
<feature type="domain" description="Plastocyanin-like" evidence="6">
    <location>
        <begin position="194"/>
        <end position="286"/>
    </location>
</feature>
<dbReference type="InterPro" id="IPR001117">
    <property type="entry name" value="Cu-oxidase_2nd"/>
</dbReference>
<dbReference type="Pfam" id="PF07731">
    <property type="entry name" value="Cu-oxidase_2"/>
    <property type="match status" value="1"/>
</dbReference>
<dbReference type="GO" id="GO:0005886">
    <property type="term" value="C:plasma membrane"/>
    <property type="evidence" value="ECO:0000318"/>
    <property type="project" value="GO_Central"/>
</dbReference>
<evidence type="ECO:0000256" key="5">
    <source>
        <dbReference type="SAM" id="SignalP"/>
    </source>
</evidence>
<dbReference type="InterPro" id="IPR045087">
    <property type="entry name" value="Cu-oxidase_fam"/>
</dbReference>
<dbReference type="Proteomes" id="UP000007266">
    <property type="component" value="Linkage group 9"/>
</dbReference>
<dbReference type="CDD" id="cd13884">
    <property type="entry name" value="CuRO_2_tcLCC_insect_like"/>
    <property type="match status" value="1"/>
</dbReference>
<evidence type="ECO:0000256" key="2">
    <source>
        <dbReference type="ARBA" id="ARBA00022723"/>
    </source>
</evidence>
<dbReference type="InterPro" id="IPR011706">
    <property type="entry name" value="Cu-oxidase_C"/>
</dbReference>
<dbReference type="PANTHER" id="PTHR11709:SF394">
    <property type="entry name" value="FI03373P-RELATED"/>
    <property type="match status" value="1"/>
</dbReference>
<dbReference type="AlphaFoldDB" id="D2CG53"/>
<dbReference type="InterPro" id="IPR008972">
    <property type="entry name" value="Cupredoxin"/>
</dbReference>
<reference evidence="9 10" key="2">
    <citation type="journal article" date="2010" name="Nucleic Acids Res.">
        <title>BeetleBase in 2010: revisions to provide comprehensive genomic information for Tribolium castaneum.</title>
        <authorList>
            <person name="Kim H.S."/>
            <person name="Murphy T."/>
            <person name="Xia J."/>
            <person name="Caragea D."/>
            <person name="Park Y."/>
            <person name="Beeman R.W."/>
            <person name="Lorenzen M.D."/>
            <person name="Butcher S."/>
            <person name="Manak J.R."/>
            <person name="Brown S.J."/>
        </authorList>
    </citation>
    <scope>GENOME REANNOTATION</scope>
    <source>
        <strain evidence="9 10">Georgia GA2</strain>
    </source>
</reference>
<evidence type="ECO:0000313" key="9">
    <source>
        <dbReference type="EMBL" id="EFA12828.2"/>
    </source>
</evidence>
<dbReference type="GO" id="GO:0005507">
    <property type="term" value="F:copper ion binding"/>
    <property type="evidence" value="ECO:0007669"/>
    <property type="project" value="InterPro"/>
</dbReference>
<evidence type="ECO:0000256" key="1">
    <source>
        <dbReference type="ARBA" id="ARBA00010609"/>
    </source>
</evidence>
<dbReference type="Gene3D" id="2.60.40.420">
    <property type="entry name" value="Cupredoxins - blue copper proteins"/>
    <property type="match status" value="3"/>
</dbReference>
<feature type="chain" id="PRO_5007310020" evidence="5">
    <location>
        <begin position="17"/>
        <end position="559"/>
    </location>
</feature>
<dbReference type="EMBL" id="KQ971366">
    <property type="protein sequence ID" value="EFA12828.2"/>
    <property type="molecule type" value="Genomic_DNA"/>
</dbReference>
<dbReference type="SUPFAM" id="SSF49503">
    <property type="entry name" value="Cupredoxins"/>
    <property type="match status" value="3"/>
</dbReference>
<accession>D2CG53</accession>
<dbReference type="HOGENOM" id="CLU_006504_8_1_1"/>
<reference evidence="9 10" key="1">
    <citation type="journal article" date="2008" name="Nature">
        <title>The genome of the model beetle and pest Tribolium castaneum.</title>
        <authorList>
            <consortium name="Tribolium Genome Sequencing Consortium"/>
            <person name="Richards S."/>
            <person name="Gibbs R.A."/>
            <person name="Weinstock G.M."/>
            <person name="Brown S.J."/>
            <person name="Denell R."/>
            <person name="Beeman R.W."/>
            <person name="Gibbs R."/>
            <person name="Beeman R.W."/>
            <person name="Brown S.J."/>
            <person name="Bucher G."/>
            <person name="Friedrich M."/>
            <person name="Grimmelikhuijzen C.J."/>
            <person name="Klingler M."/>
            <person name="Lorenzen M."/>
            <person name="Richards S."/>
            <person name="Roth S."/>
            <person name="Schroder R."/>
            <person name="Tautz D."/>
            <person name="Zdobnov E.M."/>
            <person name="Muzny D."/>
            <person name="Gibbs R.A."/>
            <person name="Weinstock G.M."/>
            <person name="Attaway T."/>
            <person name="Bell S."/>
            <person name="Buhay C.J."/>
            <person name="Chandrabose M.N."/>
            <person name="Chavez D."/>
            <person name="Clerk-Blankenburg K.P."/>
            <person name="Cree A."/>
            <person name="Dao M."/>
            <person name="Davis C."/>
            <person name="Chacko J."/>
            <person name="Dinh H."/>
            <person name="Dugan-Rocha S."/>
            <person name="Fowler G."/>
            <person name="Garner T.T."/>
            <person name="Garnes J."/>
            <person name="Gnirke A."/>
            <person name="Hawes A."/>
            <person name="Hernandez J."/>
            <person name="Hines S."/>
            <person name="Holder M."/>
            <person name="Hume J."/>
            <person name="Jhangiani S.N."/>
            <person name="Joshi V."/>
            <person name="Khan Z.M."/>
            <person name="Jackson L."/>
            <person name="Kovar C."/>
            <person name="Kowis A."/>
            <person name="Lee S."/>
            <person name="Lewis L.R."/>
            <person name="Margolis J."/>
            <person name="Morgan M."/>
            <person name="Nazareth L.V."/>
            <person name="Nguyen N."/>
            <person name="Okwuonu G."/>
            <person name="Parker D."/>
            <person name="Richards S."/>
            <person name="Ruiz S.J."/>
            <person name="Santibanez J."/>
            <person name="Savard J."/>
            <person name="Scherer S.E."/>
            <person name="Schneider B."/>
            <person name="Sodergren E."/>
            <person name="Tautz D."/>
            <person name="Vattahil S."/>
            <person name="Villasana D."/>
            <person name="White C.S."/>
            <person name="Wright R."/>
            <person name="Park Y."/>
            <person name="Beeman R.W."/>
            <person name="Lord J."/>
            <person name="Oppert B."/>
            <person name="Lorenzen M."/>
            <person name="Brown S."/>
            <person name="Wang L."/>
            <person name="Savard J."/>
            <person name="Tautz D."/>
            <person name="Richards S."/>
            <person name="Weinstock G."/>
            <person name="Gibbs R.A."/>
            <person name="Liu Y."/>
            <person name="Worley K."/>
            <person name="Weinstock G."/>
            <person name="Elsik C.G."/>
            <person name="Reese J.T."/>
            <person name="Elhaik E."/>
            <person name="Landan G."/>
            <person name="Graur D."/>
            <person name="Arensburger P."/>
            <person name="Atkinson P."/>
            <person name="Beeman R.W."/>
            <person name="Beidler J."/>
            <person name="Brown S.J."/>
            <person name="Demuth J.P."/>
            <person name="Drury D.W."/>
            <person name="Du Y.Z."/>
            <person name="Fujiwara H."/>
            <person name="Lorenzen M."/>
            <person name="Maselli V."/>
            <person name="Osanai M."/>
            <person name="Park Y."/>
            <person name="Robertson H.M."/>
            <person name="Tu Z."/>
            <person name="Wang J.J."/>
            <person name="Wang S."/>
            <person name="Richards S."/>
            <person name="Song H."/>
            <person name="Zhang L."/>
            <person name="Sodergren E."/>
            <person name="Werner D."/>
            <person name="Stanke M."/>
            <person name="Morgenstern B."/>
            <person name="Solovyev V."/>
            <person name="Kosarev P."/>
            <person name="Brown G."/>
            <person name="Chen H.C."/>
            <person name="Ermolaeva O."/>
            <person name="Hlavina W."/>
            <person name="Kapustin Y."/>
            <person name="Kiryutin B."/>
            <person name="Kitts P."/>
            <person name="Maglott D."/>
            <person name="Pruitt K."/>
            <person name="Sapojnikov V."/>
            <person name="Souvorov A."/>
            <person name="Mackey A.J."/>
            <person name="Waterhouse R.M."/>
            <person name="Wyder S."/>
            <person name="Zdobnov E.M."/>
            <person name="Zdobnov E.M."/>
            <person name="Wyder S."/>
            <person name="Kriventseva E.V."/>
            <person name="Kadowaki T."/>
            <person name="Bork P."/>
            <person name="Aranda M."/>
            <person name="Bao R."/>
            <person name="Beermann A."/>
            <person name="Berns N."/>
            <person name="Bolognesi R."/>
            <person name="Bonneton F."/>
            <person name="Bopp D."/>
            <person name="Brown S.J."/>
            <person name="Bucher G."/>
            <person name="Butts T."/>
            <person name="Chaumot A."/>
            <person name="Denell R.E."/>
            <person name="Ferrier D.E."/>
            <person name="Friedrich M."/>
            <person name="Gordon C.M."/>
            <person name="Jindra M."/>
            <person name="Klingler M."/>
            <person name="Lan Q."/>
            <person name="Lattorff H.M."/>
            <person name="Laudet V."/>
            <person name="von Levetsow C."/>
            <person name="Liu Z."/>
            <person name="Lutz R."/>
            <person name="Lynch J.A."/>
            <person name="da Fonseca R.N."/>
            <person name="Posnien N."/>
            <person name="Reuter R."/>
            <person name="Roth S."/>
            <person name="Savard J."/>
            <person name="Schinko J.B."/>
            <person name="Schmitt C."/>
            <person name="Schoppmeier M."/>
            <person name="Schroder R."/>
            <person name="Shippy T.D."/>
            <person name="Simonnet F."/>
            <person name="Marques-Souza H."/>
            <person name="Tautz D."/>
            <person name="Tomoyasu Y."/>
            <person name="Trauner J."/>
            <person name="Van der Zee M."/>
            <person name="Vervoort M."/>
            <person name="Wittkopp N."/>
            <person name="Wimmer E.A."/>
            <person name="Yang X."/>
            <person name="Jones A.K."/>
            <person name="Sattelle D.B."/>
            <person name="Ebert P.R."/>
            <person name="Nelson D."/>
            <person name="Scott J.G."/>
            <person name="Beeman R.W."/>
            <person name="Muthukrishnan S."/>
            <person name="Kramer K.J."/>
            <person name="Arakane Y."/>
            <person name="Beeman R.W."/>
            <person name="Zhu Q."/>
            <person name="Hogenkamp D."/>
            <person name="Dixit R."/>
            <person name="Oppert B."/>
            <person name="Jiang H."/>
            <person name="Zou Z."/>
            <person name="Marshall J."/>
            <person name="Elpidina E."/>
            <person name="Vinokurov K."/>
            <person name="Oppert C."/>
            <person name="Zou Z."/>
            <person name="Evans J."/>
            <person name="Lu Z."/>
            <person name="Zhao P."/>
            <person name="Sumathipala N."/>
            <person name="Altincicek B."/>
            <person name="Vilcinskas A."/>
            <person name="Williams M."/>
            <person name="Hultmark D."/>
            <person name="Hetru C."/>
            <person name="Jiang H."/>
            <person name="Grimmelikhuijzen C.J."/>
            <person name="Hauser F."/>
            <person name="Cazzamali G."/>
            <person name="Williamson M."/>
            <person name="Park Y."/>
            <person name="Li B."/>
            <person name="Tanaka Y."/>
            <person name="Predel R."/>
            <person name="Neupert S."/>
            <person name="Schachtner J."/>
            <person name="Verleyen P."/>
            <person name="Raible F."/>
            <person name="Bork P."/>
            <person name="Friedrich M."/>
            <person name="Walden K.K."/>
            <person name="Robertson H.M."/>
            <person name="Angeli S."/>
            <person name="Foret S."/>
            <person name="Bucher G."/>
            <person name="Schuetz S."/>
            <person name="Maleszka R."/>
            <person name="Wimmer E.A."/>
            <person name="Beeman R.W."/>
            <person name="Lorenzen M."/>
            <person name="Tomoyasu Y."/>
            <person name="Miller S.C."/>
            <person name="Grossmann D."/>
            <person name="Bucher G."/>
        </authorList>
    </citation>
    <scope>NUCLEOTIDE SEQUENCE [LARGE SCALE GENOMIC DNA]</scope>
    <source>
        <strain evidence="9 10">Georgia GA2</strain>
    </source>
</reference>
<dbReference type="InterPro" id="IPR011707">
    <property type="entry name" value="Cu-oxidase-like_N"/>
</dbReference>
<dbReference type="CDD" id="cd13905">
    <property type="entry name" value="CuRO_3_tcLLC2_insect_like"/>
    <property type="match status" value="1"/>
</dbReference>
<evidence type="ECO:0000259" key="7">
    <source>
        <dbReference type="Pfam" id="PF07731"/>
    </source>
</evidence>
<keyword evidence="5" id="KW-0732">Signal</keyword>
<dbReference type="FunFam" id="2.60.40.420:FF:000211">
    <property type="entry name" value="L-ascorbate oxidase-like Protein"/>
    <property type="match status" value="1"/>
</dbReference>
<keyword evidence="4" id="KW-0186">Copper</keyword>
<keyword evidence="2" id="KW-0479">Metal-binding</keyword>
<evidence type="ECO:0000259" key="6">
    <source>
        <dbReference type="Pfam" id="PF00394"/>
    </source>
</evidence>
<evidence type="ECO:0000256" key="3">
    <source>
        <dbReference type="ARBA" id="ARBA00023002"/>
    </source>
</evidence>
<dbReference type="Pfam" id="PF07732">
    <property type="entry name" value="Cu-oxidase_3"/>
    <property type="match status" value="1"/>
</dbReference>
<comment type="similarity">
    <text evidence="1">Belongs to the multicopper oxidase family.</text>
</comment>
<dbReference type="CDD" id="cd13858">
    <property type="entry name" value="CuRO_1_tcLCC2_insect_like"/>
    <property type="match status" value="1"/>
</dbReference>
<dbReference type="OMA" id="IFHLHGY"/>
<evidence type="ECO:0000256" key="4">
    <source>
        <dbReference type="ARBA" id="ARBA00023008"/>
    </source>
</evidence>
<feature type="signal peptide" evidence="5">
    <location>
        <begin position="1"/>
        <end position="16"/>
    </location>
</feature>